<dbReference type="NCBIfam" id="TIGR00231">
    <property type="entry name" value="small_GTP"/>
    <property type="match status" value="1"/>
</dbReference>
<dbReference type="GO" id="GO:0003924">
    <property type="term" value="F:GTPase activity"/>
    <property type="evidence" value="ECO:0007669"/>
    <property type="project" value="InterPro"/>
</dbReference>
<dbReference type="SUPFAM" id="SSF52156">
    <property type="entry name" value="Initiation factor IF2/eIF5b, domain 3"/>
    <property type="match status" value="1"/>
</dbReference>
<keyword evidence="5 8" id="KW-0648">Protein biosynthesis</keyword>
<dbReference type="Proteomes" id="UP000034961">
    <property type="component" value="Unassembled WGS sequence"/>
</dbReference>
<evidence type="ECO:0000256" key="4">
    <source>
        <dbReference type="ARBA" id="ARBA00022741"/>
    </source>
</evidence>
<evidence type="ECO:0000313" key="10">
    <source>
        <dbReference type="EMBL" id="KKR94039.1"/>
    </source>
</evidence>
<dbReference type="Pfam" id="PF00009">
    <property type="entry name" value="GTP_EFTU"/>
    <property type="match status" value="1"/>
</dbReference>
<dbReference type="PANTHER" id="PTHR43381">
    <property type="entry name" value="TRANSLATION INITIATION FACTOR IF-2-RELATED"/>
    <property type="match status" value="1"/>
</dbReference>
<dbReference type="Pfam" id="PF11987">
    <property type="entry name" value="IF-2"/>
    <property type="match status" value="1"/>
</dbReference>
<comment type="function">
    <text evidence="8">One of the essential components for the initiation of protein synthesis. Protects formylmethionyl-tRNA from spontaneous hydrolysis and promotes its binding to the 30S ribosomal subunits. Also involved in the hydrolysis of GTP during the formation of the 70S ribosomal complex.</text>
</comment>
<dbReference type="FunFam" id="3.40.50.300:FF:000019">
    <property type="entry name" value="Translation initiation factor IF-2"/>
    <property type="match status" value="1"/>
</dbReference>
<dbReference type="PANTHER" id="PTHR43381:SF5">
    <property type="entry name" value="TR-TYPE G DOMAIN-CONTAINING PROTEIN"/>
    <property type="match status" value="1"/>
</dbReference>
<evidence type="ECO:0000256" key="1">
    <source>
        <dbReference type="ARBA" id="ARBA00007733"/>
    </source>
</evidence>
<dbReference type="NCBIfam" id="TIGR00487">
    <property type="entry name" value="IF-2"/>
    <property type="match status" value="1"/>
</dbReference>
<evidence type="ECO:0000256" key="8">
    <source>
        <dbReference type="RuleBase" id="RU000644"/>
    </source>
</evidence>
<dbReference type="GO" id="GO:0005525">
    <property type="term" value="F:GTP binding"/>
    <property type="evidence" value="ECO:0007669"/>
    <property type="project" value="UniProtKB-KW"/>
</dbReference>
<dbReference type="PROSITE" id="PS51722">
    <property type="entry name" value="G_TR_2"/>
    <property type="match status" value="1"/>
</dbReference>
<name>A0A0G0UZ61_9BACT</name>
<dbReference type="InterPro" id="IPR053905">
    <property type="entry name" value="EF-G-like_DII"/>
</dbReference>
<dbReference type="PATRIC" id="fig|1618474.3.peg.552"/>
<dbReference type="InterPro" id="IPR015760">
    <property type="entry name" value="TIF_IF2"/>
</dbReference>
<sequence length="485" mass="52427">MAQKKQTSHIDSSTFVKPPVVAVMGHVDHGKTTLLDYIRKSRVALGEFGSITQHIGAYQVPVGSKKITFIDTPGHEAFANLRSRGASVADIALLVIDAKESVKPQTVESIKIIQKAKIPMIVVLTKMDIVGANPDKVKKDLLQQNVIVEEHGGSIANVAVSAKTGEGIDDLLGAILLVAELKNITADPNAPLSAVVIEAKKDPGRGNVATIIVQQGTLRVRDEIRVEQETFPVRALVDEYRKGIDQALPGRPVEILGFTSLPTVGSLVTSKDSTSVQAPSEMSVKPVLDKNSDAILKLFLKADASGSLEAILHGLPKEVSVSQTGIGEITESDIAQAKTMDLVVIGFNVKVPSRVTKLAKDEAVRIRTYTLIYKLFEEIEEVVTLLAQGPQREIIGQAKILKTFETSDGEVAGCQVMEGRIAKGDKVIITRGNKEIAEGLRIKSLREQKEEVTKVKKGDMCGLLLTAPVDFKPGDMIQSYTLYEF</sequence>
<comment type="similarity">
    <text evidence="1 8">Belongs to the TRAFAC class translation factor GTPase superfamily. Classic translation factor GTPase family. IF-2 subfamily.</text>
</comment>
<dbReference type="InterPro" id="IPR000178">
    <property type="entry name" value="TF_IF2_bacterial-like"/>
</dbReference>
<dbReference type="InterPro" id="IPR009000">
    <property type="entry name" value="Transl_B-barrel_sf"/>
</dbReference>
<dbReference type="InterPro" id="IPR036925">
    <property type="entry name" value="TIF_IF2_dom3_sf"/>
</dbReference>
<dbReference type="Gene3D" id="3.40.50.10050">
    <property type="entry name" value="Translation initiation factor IF- 2, domain 3"/>
    <property type="match status" value="1"/>
</dbReference>
<dbReference type="SUPFAM" id="SSF52540">
    <property type="entry name" value="P-loop containing nucleoside triphosphate hydrolases"/>
    <property type="match status" value="1"/>
</dbReference>
<keyword evidence="3 8" id="KW-0396">Initiation factor</keyword>
<evidence type="ECO:0000256" key="6">
    <source>
        <dbReference type="ARBA" id="ARBA00023134"/>
    </source>
</evidence>
<proteinExistence type="inferred from homology"/>
<dbReference type="Pfam" id="PF22042">
    <property type="entry name" value="EF-G_D2"/>
    <property type="match status" value="1"/>
</dbReference>
<keyword evidence="6" id="KW-0342">GTP-binding</keyword>
<dbReference type="InterPro" id="IPR023115">
    <property type="entry name" value="TIF_IF2_dom3"/>
</dbReference>
<evidence type="ECO:0000256" key="3">
    <source>
        <dbReference type="ARBA" id="ARBA00022540"/>
    </source>
</evidence>
<dbReference type="InterPro" id="IPR027417">
    <property type="entry name" value="P-loop_NTPase"/>
</dbReference>
<organism evidence="10 11">
    <name type="scientific">Candidatus Roizmanbacteria bacterium GW2011_GWA1_41_13</name>
    <dbReference type="NCBI Taxonomy" id="1618474"/>
    <lineage>
        <taxon>Bacteria</taxon>
        <taxon>Candidatus Roizmaniibacteriota</taxon>
    </lineage>
</organism>
<dbReference type="EMBL" id="LCAN01000014">
    <property type="protein sequence ID" value="KKR94039.1"/>
    <property type="molecule type" value="Genomic_DNA"/>
</dbReference>
<dbReference type="Gene3D" id="2.40.30.10">
    <property type="entry name" value="Translation factors"/>
    <property type="match status" value="2"/>
</dbReference>
<reference evidence="10 11" key="1">
    <citation type="journal article" date="2015" name="Nature">
        <title>rRNA introns, odd ribosomes, and small enigmatic genomes across a large radiation of phyla.</title>
        <authorList>
            <person name="Brown C.T."/>
            <person name="Hug L.A."/>
            <person name="Thomas B.C."/>
            <person name="Sharon I."/>
            <person name="Castelle C.J."/>
            <person name="Singh A."/>
            <person name="Wilkins M.J."/>
            <person name="Williams K.H."/>
            <person name="Banfield J.F."/>
        </authorList>
    </citation>
    <scope>NUCLEOTIDE SEQUENCE [LARGE SCALE GENOMIC DNA]</scope>
</reference>
<evidence type="ECO:0000256" key="7">
    <source>
        <dbReference type="NCBIfam" id="TIGR00487"/>
    </source>
</evidence>
<keyword evidence="4" id="KW-0547">Nucleotide-binding</keyword>
<dbReference type="FunFam" id="3.40.50.10050:FF:000001">
    <property type="entry name" value="Translation initiation factor IF-2"/>
    <property type="match status" value="1"/>
</dbReference>
<dbReference type="AlphaFoldDB" id="A0A0G0UZ61"/>
<evidence type="ECO:0000256" key="5">
    <source>
        <dbReference type="ARBA" id="ARBA00022917"/>
    </source>
</evidence>
<accession>A0A0G0UZ61</accession>
<gene>
    <name evidence="10" type="ORF">UU41_C0014G0017</name>
</gene>
<evidence type="ECO:0000313" key="11">
    <source>
        <dbReference type="Proteomes" id="UP000034961"/>
    </source>
</evidence>
<comment type="caution">
    <text evidence="10">The sequence shown here is derived from an EMBL/GenBank/DDBJ whole genome shotgun (WGS) entry which is preliminary data.</text>
</comment>
<dbReference type="CDD" id="cd01887">
    <property type="entry name" value="IF2_eIF5B"/>
    <property type="match status" value="1"/>
</dbReference>
<dbReference type="SUPFAM" id="SSF50447">
    <property type="entry name" value="Translation proteins"/>
    <property type="match status" value="2"/>
</dbReference>
<dbReference type="InterPro" id="IPR000795">
    <property type="entry name" value="T_Tr_GTP-bd_dom"/>
</dbReference>
<evidence type="ECO:0000256" key="2">
    <source>
        <dbReference type="ARBA" id="ARBA00020675"/>
    </source>
</evidence>
<dbReference type="InterPro" id="IPR005225">
    <property type="entry name" value="Small_GTP-bd"/>
</dbReference>
<dbReference type="FunFam" id="2.40.30.10:FF:000008">
    <property type="entry name" value="Translation initiation factor IF-2"/>
    <property type="match status" value="1"/>
</dbReference>
<dbReference type="Gene3D" id="3.40.50.300">
    <property type="entry name" value="P-loop containing nucleotide triphosphate hydrolases"/>
    <property type="match status" value="1"/>
</dbReference>
<protein>
    <recommendedName>
        <fullName evidence="2 7">Translation initiation factor IF-2</fullName>
    </recommendedName>
</protein>
<feature type="domain" description="Tr-type G" evidence="9">
    <location>
        <begin position="16"/>
        <end position="184"/>
    </location>
</feature>
<dbReference type="GO" id="GO:0003743">
    <property type="term" value="F:translation initiation factor activity"/>
    <property type="evidence" value="ECO:0007669"/>
    <property type="project" value="UniProtKB-UniRule"/>
</dbReference>
<dbReference type="GO" id="GO:0005737">
    <property type="term" value="C:cytoplasm"/>
    <property type="evidence" value="ECO:0007669"/>
    <property type="project" value="UniProtKB-UniRule"/>
</dbReference>
<evidence type="ECO:0000259" key="9">
    <source>
        <dbReference type="PROSITE" id="PS51722"/>
    </source>
</evidence>